<organism evidence="1 4">
    <name type="scientific">Phytophthora rubi</name>
    <dbReference type="NCBI Taxonomy" id="129364"/>
    <lineage>
        <taxon>Eukaryota</taxon>
        <taxon>Sar</taxon>
        <taxon>Stramenopiles</taxon>
        <taxon>Oomycota</taxon>
        <taxon>Peronosporomycetes</taxon>
        <taxon>Peronosporales</taxon>
        <taxon>Peronosporaceae</taxon>
        <taxon>Phytophthora</taxon>
    </lineage>
</organism>
<evidence type="ECO:0000313" key="5">
    <source>
        <dbReference type="Proteomes" id="UP000434957"/>
    </source>
</evidence>
<dbReference type="AlphaFoldDB" id="A0A6A3G9B2"/>
<gene>
    <name evidence="1" type="ORF">PR001_g32208</name>
    <name evidence="2" type="ORF">PR002_g31619</name>
    <name evidence="3" type="ORF">PR003_g32628</name>
</gene>
<reference evidence="4 6" key="1">
    <citation type="submission" date="2018-09" db="EMBL/GenBank/DDBJ databases">
        <title>Genomic investigation of the strawberry pathogen Phytophthora fragariae indicates pathogenicity is determined by transcriptional variation in three key races.</title>
        <authorList>
            <person name="Adams T.M."/>
            <person name="Armitage A.D."/>
            <person name="Sobczyk M.K."/>
            <person name="Bates H.J."/>
            <person name="Dunwell J.M."/>
            <person name="Nellist C.F."/>
            <person name="Harrison R.J."/>
        </authorList>
    </citation>
    <scope>NUCLEOTIDE SEQUENCE [LARGE SCALE GENOMIC DNA]</scope>
    <source>
        <strain evidence="1 4">SCRP249</strain>
        <strain evidence="2 6">SCRP324</strain>
        <strain evidence="3 5">SCRP333</strain>
    </source>
</reference>
<comment type="caution">
    <text evidence="1">The sequence shown here is derived from an EMBL/GenBank/DDBJ whole genome shotgun (WGS) entry which is preliminary data.</text>
</comment>
<proteinExistence type="predicted"/>
<keyword evidence="5" id="KW-1185">Reference proteome</keyword>
<dbReference type="OrthoDB" id="129471at2759"/>
<feature type="non-terminal residue" evidence="1">
    <location>
        <position position="110"/>
    </location>
</feature>
<evidence type="ECO:0000313" key="3">
    <source>
        <dbReference type="EMBL" id="KAE9264913.1"/>
    </source>
</evidence>
<sequence length="110" mass="12523">MYFFSRIRKGGLVVYEGENEVHFPQSIVVVADPKNVPVLPTKCWLKPKKYNQGGYDAVYIDKEEGLVGFVQVAKSDRHSFLIHHFKALLDSLEETALGKVNKLEIFVVIE</sequence>
<evidence type="ECO:0000313" key="6">
    <source>
        <dbReference type="Proteomes" id="UP000435112"/>
    </source>
</evidence>
<evidence type="ECO:0000313" key="4">
    <source>
        <dbReference type="Proteomes" id="UP000429607"/>
    </source>
</evidence>
<dbReference type="Proteomes" id="UP000434957">
    <property type="component" value="Unassembled WGS sequence"/>
</dbReference>
<name>A0A6A3G9B2_9STRA</name>
<dbReference type="Proteomes" id="UP000429607">
    <property type="component" value="Unassembled WGS sequence"/>
</dbReference>
<accession>A0A6A3G9B2</accession>
<protein>
    <submittedName>
        <fullName evidence="1">Uncharacterized protein</fullName>
    </submittedName>
</protein>
<evidence type="ECO:0000313" key="2">
    <source>
        <dbReference type="EMBL" id="KAE8955970.1"/>
    </source>
</evidence>
<dbReference type="EMBL" id="QXFU01008748">
    <property type="protein sequence ID" value="KAE8955970.1"/>
    <property type="molecule type" value="Genomic_DNA"/>
</dbReference>
<dbReference type="Proteomes" id="UP000435112">
    <property type="component" value="Unassembled WGS sequence"/>
</dbReference>
<dbReference type="EMBL" id="QXFV01009353">
    <property type="protein sequence ID" value="KAE8955184.1"/>
    <property type="molecule type" value="Genomic_DNA"/>
</dbReference>
<dbReference type="EMBL" id="QXFT01008134">
    <property type="protein sequence ID" value="KAE9264913.1"/>
    <property type="molecule type" value="Genomic_DNA"/>
</dbReference>
<evidence type="ECO:0000313" key="1">
    <source>
        <dbReference type="EMBL" id="KAE8955184.1"/>
    </source>
</evidence>